<dbReference type="Proteomes" id="UP000204502">
    <property type="component" value="Segment"/>
</dbReference>
<accession>A0A0Y0AMR1</accession>
<sequence length="190" mass="22666">MLKQFYHVNDEGYVLETYVLDDAEVPPNYFEGWDNTIEKPKWDFEKGTWVEDRPFEDKLAEAKLKKFKELDSVCTQEILGYFTATVRDQEYLFSFDSEAQFNFNGTLSLFNAKLIDSIQWTAWQDEKAKRITLNYEEFLLVIFPGFQHKDDKIFRLRNMLEPYLASFTTVEEVEALTWDTEVPEEYIIRD</sequence>
<keyword evidence="2" id="KW-1185">Reference proteome</keyword>
<gene>
    <name evidence="1" type="ORF">Eldridge_078</name>
</gene>
<dbReference type="OrthoDB" id="32798at10239"/>
<organism evidence="1 2">
    <name type="scientific">Bacillus phage Eldridge</name>
    <dbReference type="NCBI Taxonomy" id="1776293"/>
    <lineage>
        <taxon>Viruses</taxon>
        <taxon>Duplodnaviria</taxon>
        <taxon>Heunggongvirae</taxon>
        <taxon>Uroviricota</taxon>
        <taxon>Caudoviricetes</taxon>
        <taxon>Herelleviridae</taxon>
        <taxon>Bastillevirinae</taxon>
        <taxon>Eldridgevirus</taxon>
        <taxon>Eldridgevirus eldridge</taxon>
    </lineage>
</organism>
<dbReference type="KEGG" id="vg:28801737"/>
<dbReference type="EMBL" id="KU253712">
    <property type="protein sequence ID" value="AMB18658.1"/>
    <property type="molecule type" value="Genomic_DNA"/>
</dbReference>
<dbReference type="RefSeq" id="YP_009274782.1">
    <property type="nucleotide sequence ID" value="NC_030920.1"/>
</dbReference>
<name>A0A0Y0AMR1_9CAUD</name>
<protein>
    <recommendedName>
        <fullName evidence="3">DUF4376 domain-containing protein</fullName>
    </recommendedName>
</protein>
<evidence type="ECO:0008006" key="3">
    <source>
        <dbReference type="Google" id="ProtNLM"/>
    </source>
</evidence>
<evidence type="ECO:0000313" key="1">
    <source>
        <dbReference type="EMBL" id="AMB18658.1"/>
    </source>
</evidence>
<reference evidence="1 2" key="1">
    <citation type="journal article" date="2016" name="Genome Announc.">
        <title>Complete Genome Sequence of Bacillus megaterium Bacteriophage Eldridge.</title>
        <authorList>
            <person name="Reveille A.M."/>
            <person name="Eldridge K.A."/>
            <person name="Temple L.M."/>
        </authorList>
    </citation>
    <scope>NUCLEOTIDE SEQUENCE [LARGE SCALE GENOMIC DNA]</scope>
</reference>
<dbReference type="GeneID" id="28801737"/>
<proteinExistence type="predicted"/>
<evidence type="ECO:0000313" key="2">
    <source>
        <dbReference type="Proteomes" id="UP000204502"/>
    </source>
</evidence>